<dbReference type="Proteomes" id="UP001500191">
    <property type="component" value="Unassembled WGS sequence"/>
</dbReference>
<protein>
    <submittedName>
        <fullName evidence="7">HAMP domain-containing methyl-accepting chemotaxis protein</fullName>
    </submittedName>
</protein>
<sequence length="610" mass="64945">MTHSKELLMSIRLKLIGVLLLLVVPLALTGVISVAALRHSGEVSAELTRGLQQARVLTNLRGAVNRLALLTAEDLLLRPGRPETGALEAVRAEAATQLAEAPNSPALSSVRRDWAALETQLDALLRVADTQPAAAVARFEQRLQPARAQLVSSVNAYLDAREAALSAEQLKLTADLTRSQRIVTWTALLGGVLGLACAWLVLGRIVAAVLVVARASRRLSEGYLDDLPAATSGDEIGQMLGALGALGQQQRQLAQALGELSRGSSQVTFPVRHAQDVVGHAVRDLTRHTEEVAASARALAAGDLRTQLPVRSEQDTLGLALRDMLAQLRAFALQNQEFSAQLALSSQSLVAATTQQATSVNQQSAAIAETTAAVEEVRTSSRHAVEVAGSVTRQAEEARSVAAQGVQAAQAAEQGMVALQGRVDDIAQNMLHLSRHSRQISEIIETVADIADQSNLLALNAAIEANRAGEQGRGFAVVAQEIRTLAEQSKGATQQIRRMLEDVQQATNAAVLATEEGSKQAQVGTALIDRAGRTIQALSGVNEDAARMTAQISESVQQHALSMEQIAIAMHDINEATLQHLNVTQDNQQVARHLQALVEQLNGLTARYHT</sequence>
<dbReference type="RefSeq" id="WP_343759002.1">
    <property type="nucleotide sequence ID" value="NZ_BAAADB010000021.1"/>
</dbReference>
<evidence type="ECO:0000256" key="4">
    <source>
        <dbReference type="SAM" id="Phobius"/>
    </source>
</evidence>
<dbReference type="Pfam" id="PF00015">
    <property type="entry name" value="MCPsignal"/>
    <property type="match status" value="1"/>
</dbReference>
<feature type="transmembrane region" description="Helical" evidence="4">
    <location>
        <begin position="185"/>
        <end position="213"/>
    </location>
</feature>
<dbReference type="Pfam" id="PF00672">
    <property type="entry name" value="HAMP"/>
    <property type="match status" value="2"/>
</dbReference>
<proteinExistence type="inferred from homology"/>
<evidence type="ECO:0000256" key="3">
    <source>
        <dbReference type="PROSITE-ProRule" id="PRU00284"/>
    </source>
</evidence>
<evidence type="ECO:0000259" key="5">
    <source>
        <dbReference type="PROSITE" id="PS50111"/>
    </source>
</evidence>
<keyword evidence="4" id="KW-0812">Transmembrane</keyword>
<keyword evidence="4" id="KW-1133">Transmembrane helix</keyword>
<feature type="domain" description="Methyl-accepting transducer" evidence="5">
    <location>
        <begin position="338"/>
        <end position="574"/>
    </location>
</feature>
<evidence type="ECO:0000313" key="8">
    <source>
        <dbReference type="Proteomes" id="UP001500191"/>
    </source>
</evidence>
<keyword evidence="8" id="KW-1185">Reference proteome</keyword>
<dbReference type="SMART" id="SM00304">
    <property type="entry name" value="HAMP"/>
    <property type="match status" value="2"/>
</dbReference>
<accession>A0ABN1CA24</accession>
<dbReference type="PROSITE" id="PS50885">
    <property type="entry name" value="HAMP"/>
    <property type="match status" value="2"/>
</dbReference>
<dbReference type="SMART" id="SM00283">
    <property type="entry name" value="MA"/>
    <property type="match status" value="1"/>
</dbReference>
<feature type="domain" description="HAMP" evidence="6">
    <location>
        <begin position="203"/>
        <end position="255"/>
    </location>
</feature>
<dbReference type="PROSITE" id="PS50111">
    <property type="entry name" value="CHEMOTAXIS_TRANSDUC_2"/>
    <property type="match status" value="1"/>
</dbReference>
<dbReference type="InterPro" id="IPR004089">
    <property type="entry name" value="MCPsignal_dom"/>
</dbReference>
<dbReference type="PANTHER" id="PTHR32089:SF112">
    <property type="entry name" value="LYSOZYME-LIKE PROTEIN-RELATED"/>
    <property type="match status" value="1"/>
</dbReference>
<keyword evidence="4" id="KW-0472">Membrane</keyword>
<evidence type="ECO:0000256" key="1">
    <source>
        <dbReference type="ARBA" id="ARBA00023224"/>
    </source>
</evidence>
<keyword evidence="1 3" id="KW-0807">Transducer</keyword>
<reference evidence="7 8" key="1">
    <citation type="journal article" date="2019" name="Int. J. Syst. Evol. Microbiol.">
        <title>The Global Catalogue of Microorganisms (GCM) 10K type strain sequencing project: providing services to taxonomists for standard genome sequencing and annotation.</title>
        <authorList>
            <consortium name="The Broad Institute Genomics Platform"/>
            <consortium name="The Broad Institute Genome Sequencing Center for Infectious Disease"/>
            <person name="Wu L."/>
            <person name="Ma J."/>
        </authorList>
    </citation>
    <scope>NUCLEOTIDE SEQUENCE [LARGE SCALE GENOMIC DNA]</scope>
    <source>
        <strain evidence="7 8">JCM 14368</strain>
    </source>
</reference>
<dbReference type="PANTHER" id="PTHR32089">
    <property type="entry name" value="METHYL-ACCEPTING CHEMOTAXIS PROTEIN MCPB"/>
    <property type="match status" value="1"/>
</dbReference>
<dbReference type="SUPFAM" id="SSF58104">
    <property type="entry name" value="Methyl-accepting chemotaxis protein (MCP) signaling domain"/>
    <property type="match status" value="1"/>
</dbReference>
<evidence type="ECO:0000313" key="7">
    <source>
        <dbReference type="EMBL" id="GAA0514887.1"/>
    </source>
</evidence>
<gene>
    <name evidence="7" type="ORF">GCM10008937_23280</name>
</gene>
<dbReference type="InterPro" id="IPR003660">
    <property type="entry name" value="HAMP_dom"/>
</dbReference>
<comment type="caution">
    <text evidence="7">The sequence shown here is derived from an EMBL/GenBank/DDBJ whole genome shotgun (WGS) entry which is preliminary data.</text>
</comment>
<name>A0ABN1CA24_9DEIO</name>
<dbReference type="EMBL" id="BAAADB010000021">
    <property type="protein sequence ID" value="GAA0514887.1"/>
    <property type="molecule type" value="Genomic_DNA"/>
</dbReference>
<dbReference type="Gene3D" id="6.10.340.10">
    <property type="match status" value="1"/>
</dbReference>
<dbReference type="Gene3D" id="1.10.287.950">
    <property type="entry name" value="Methyl-accepting chemotaxis protein"/>
    <property type="match status" value="1"/>
</dbReference>
<feature type="domain" description="HAMP" evidence="6">
    <location>
        <begin position="283"/>
        <end position="333"/>
    </location>
</feature>
<organism evidence="7 8">
    <name type="scientific">Deinococcus depolymerans</name>
    <dbReference type="NCBI Taxonomy" id="392408"/>
    <lineage>
        <taxon>Bacteria</taxon>
        <taxon>Thermotogati</taxon>
        <taxon>Deinococcota</taxon>
        <taxon>Deinococci</taxon>
        <taxon>Deinococcales</taxon>
        <taxon>Deinococcaceae</taxon>
        <taxon>Deinococcus</taxon>
    </lineage>
</organism>
<evidence type="ECO:0000259" key="6">
    <source>
        <dbReference type="PROSITE" id="PS50885"/>
    </source>
</evidence>
<evidence type="ECO:0000256" key="2">
    <source>
        <dbReference type="ARBA" id="ARBA00029447"/>
    </source>
</evidence>
<comment type="similarity">
    <text evidence="2">Belongs to the methyl-accepting chemotaxis (MCP) protein family.</text>
</comment>